<gene>
    <name evidence="2" type="ORF">SAMN02745168_2644</name>
</gene>
<evidence type="ECO:0000313" key="3">
    <source>
        <dbReference type="Proteomes" id="UP000192790"/>
    </source>
</evidence>
<sequence length="117" mass="13613">MANVTHEQVRHRQFGVGTVTEQTETTVTVMFNGAFGLRKFQYPLAFDAYLELCRPDAKQAMDTELQQFREQTTAEQKRRIEDLDRRREEKRRAFLVGKKTSRKSTQAKKNGKSAKSE</sequence>
<organism evidence="2 3">
    <name type="scientific">Papillibacter cinnamivorans DSM 12816</name>
    <dbReference type="NCBI Taxonomy" id="1122930"/>
    <lineage>
        <taxon>Bacteria</taxon>
        <taxon>Bacillati</taxon>
        <taxon>Bacillota</taxon>
        <taxon>Clostridia</taxon>
        <taxon>Eubacteriales</taxon>
        <taxon>Oscillospiraceae</taxon>
        <taxon>Papillibacter</taxon>
    </lineage>
</organism>
<accession>A0A1W2CAD1</accession>
<dbReference type="RefSeq" id="WP_084235318.1">
    <property type="nucleotide sequence ID" value="NZ_FWXW01000008.1"/>
</dbReference>
<evidence type="ECO:0000256" key="1">
    <source>
        <dbReference type="SAM" id="MobiDB-lite"/>
    </source>
</evidence>
<feature type="compositionally biased region" description="Basic residues" evidence="1">
    <location>
        <begin position="99"/>
        <end position="117"/>
    </location>
</feature>
<dbReference type="Proteomes" id="UP000192790">
    <property type="component" value="Unassembled WGS sequence"/>
</dbReference>
<dbReference type="STRING" id="1122930.SAMN02745168_2644"/>
<protein>
    <submittedName>
        <fullName evidence="2">Uncharacterized protein</fullName>
    </submittedName>
</protein>
<keyword evidence="3" id="KW-1185">Reference proteome</keyword>
<evidence type="ECO:0000313" key="2">
    <source>
        <dbReference type="EMBL" id="SMC81832.1"/>
    </source>
</evidence>
<dbReference type="EMBL" id="FWXW01000008">
    <property type="protein sequence ID" value="SMC81832.1"/>
    <property type="molecule type" value="Genomic_DNA"/>
</dbReference>
<reference evidence="2 3" key="1">
    <citation type="submission" date="2017-04" db="EMBL/GenBank/DDBJ databases">
        <authorList>
            <person name="Afonso C.L."/>
            <person name="Miller P.J."/>
            <person name="Scott M.A."/>
            <person name="Spackman E."/>
            <person name="Goraichik I."/>
            <person name="Dimitrov K.M."/>
            <person name="Suarez D.L."/>
            <person name="Swayne D.E."/>
        </authorList>
    </citation>
    <scope>NUCLEOTIDE SEQUENCE [LARGE SCALE GENOMIC DNA]</scope>
    <source>
        <strain evidence="2 3">DSM 12816</strain>
    </source>
</reference>
<dbReference type="AlphaFoldDB" id="A0A1W2CAD1"/>
<proteinExistence type="predicted"/>
<name>A0A1W2CAD1_9FIRM</name>
<feature type="region of interest" description="Disordered" evidence="1">
    <location>
        <begin position="91"/>
        <end position="117"/>
    </location>
</feature>